<keyword evidence="2" id="KW-1185">Reference proteome</keyword>
<accession>A0A401GDW1</accession>
<sequence length="292" mass="33029">MTQLSYFKPRSCYANAGVCWHLVRRVLSKDEEEYSRASVTPQFYVQSWNGELVAPLWAAVNSAVHSKLVPLGDTPDQIEHRWITIGRSCLFNVASDRLWRDAEWAERNWAGDKPKHWEKLHELAELLRVRLQGVSSIPTWPRMSILLWTTHYEHKPHILSNLKCADVPTAAAGNFAMLKLTLLQAGHGFTFRLCIKMCSHSAVQPTGLQRQLALFREQARNISAPPSHMGSCDALVVRSPSLHPDVLLGIANTAMGIPLVLRPAVQREPSGAWREEMELVDQEMYRLTMFAG</sequence>
<gene>
    <name evidence="1" type="ORF">SCP_0300810</name>
</gene>
<evidence type="ECO:0000313" key="2">
    <source>
        <dbReference type="Proteomes" id="UP000287166"/>
    </source>
</evidence>
<evidence type="ECO:0000313" key="1">
    <source>
        <dbReference type="EMBL" id="GBE80366.1"/>
    </source>
</evidence>
<comment type="caution">
    <text evidence="1">The sequence shown here is derived from an EMBL/GenBank/DDBJ whole genome shotgun (WGS) entry which is preliminary data.</text>
</comment>
<dbReference type="Proteomes" id="UP000287166">
    <property type="component" value="Unassembled WGS sequence"/>
</dbReference>
<dbReference type="AlphaFoldDB" id="A0A401GDW1"/>
<dbReference type="GeneID" id="38777283"/>
<dbReference type="RefSeq" id="XP_027611279.1">
    <property type="nucleotide sequence ID" value="XM_027755478.1"/>
</dbReference>
<organism evidence="1 2">
    <name type="scientific">Sparassis crispa</name>
    <dbReference type="NCBI Taxonomy" id="139825"/>
    <lineage>
        <taxon>Eukaryota</taxon>
        <taxon>Fungi</taxon>
        <taxon>Dikarya</taxon>
        <taxon>Basidiomycota</taxon>
        <taxon>Agaricomycotina</taxon>
        <taxon>Agaricomycetes</taxon>
        <taxon>Polyporales</taxon>
        <taxon>Sparassidaceae</taxon>
        <taxon>Sparassis</taxon>
    </lineage>
</organism>
<dbReference type="EMBL" id="BFAD01000003">
    <property type="protein sequence ID" value="GBE80366.1"/>
    <property type="molecule type" value="Genomic_DNA"/>
</dbReference>
<proteinExistence type="predicted"/>
<reference evidence="1 2" key="1">
    <citation type="journal article" date="2018" name="Sci. Rep.">
        <title>Genome sequence of the cauliflower mushroom Sparassis crispa (Hanabiratake) and its association with beneficial usage.</title>
        <authorList>
            <person name="Kiyama R."/>
            <person name="Furutani Y."/>
            <person name="Kawaguchi K."/>
            <person name="Nakanishi T."/>
        </authorList>
    </citation>
    <scope>NUCLEOTIDE SEQUENCE [LARGE SCALE GENOMIC DNA]</scope>
</reference>
<protein>
    <submittedName>
        <fullName evidence="1">Uncharacterized protein</fullName>
    </submittedName>
</protein>
<name>A0A401GDW1_9APHY</name>
<dbReference type="InParanoid" id="A0A401GDW1"/>